<gene>
    <name evidence="7" type="ORF">K8V91_09160</name>
</gene>
<accession>A0A921KJA1</accession>
<reference evidence="7" key="1">
    <citation type="journal article" date="2021" name="PeerJ">
        <title>Extensive microbial diversity within the chicken gut microbiome revealed by metagenomics and culture.</title>
        <authorList>
            <person name="Gilroy R."/>
            <person name="Ravi A."/>
            <person name="Getino M."/>
            <person name="Pursley I."/>
            <person name="Horton D.L."/>
            <person name="Alikhan N.F."/>
            <person name="Baker D."/>
            <person name="Gharbi K."/>
            <person name="Hall N."/>
            <person name="Watson M."/>
            <person name="Adriaenssens E.M."/>
            <person name="Foster-Nyarko E."/>
            <person name="Jarju S."/>
            <person name="Secka A."/>
            <person name="Antonio M."/>
            <person name="Oren A."/>
            <person name="Chaudhuri R.R."/>
            <person name="La Ragione R."/>
            <person name="Hildebrand F."/>
            <person name="Pallen M.J."/>
        </authorList>
    </citation>
    <scope>NUCLEOTIDE SEQUENCE</scope>
    <source>
        <strain evidence="7">CHK193-16274</strain>
    </source>
</reference>
<evidence type="ECO:0000256" key="4">
    <source>
        <dbReference type="ARBA" id="ARBA00023136"/>
    </source>
</evidence>
<dbReference type="EMBL" id="DYWV01000313">
    <property type="protein sequence ID" value="HJF41078.1"/>
    <property type="molecule type" value="Genomic_DNA"/>
</dbReference>
<evidence type="ECO:0000256" key="5">
    <source>
        <dbReference type="SAM" id="Phobius"/>
    </source>
</evidence>
<keyword evidence="7" id="KW-0547">Nucleotide-binding</keyword>
<reference evidence="7" key="2">
    <citation type="submission" date="2021-09" db="EMBL/GenBank/DDBJ databases">
        <authorList>
            <person name="Gilroy R."/>
        </authorList>
    </citation>
    <scope>NUCLEOTIDE SEQUENCE</scope>
    <source>
        <strain evidence="7">CHK193-16274</strain>
    </source>
</reference>
<dbReference type="GO" id="GO:0005886">
    <property type="term" value="C:plasma membrane"/>
    <property type="evidence" value="ECO:0007669"/>
    <property type="project" value="UniProtKB-SubCell"/>
</dbReference>
<feature type="transmembrane region" description="Helical" evidence="5">
    <location>
        <begin position="20"/>
        <end position="43"/>
    </location>
</feature>
<dbReference type="AlphaFoldDB" id="A0A921KJA1"/>
<evidence type="ECO:0000256" key="1">
    <source>
        <dbReference type="ARBA" id="ARBA00004651"/>
    </source>
</evidence>
<dbReference type="PROSITE" id="PS50929">
    <property type="entry name" value="ABC_TM1F"/>
    <property type="match status" value="1"/>
</dbReference>
<keyword evidence="2 5" id="KW-0812">Transmembrane</keyword>
<name>A0A921KJA1_9FIRM</name>
<feature type="domain" description="ABC transmembrane type-1" evidence="6">
    <location>
        <begin position="23"/>
        <end position="107"/>
    </location>
</feature>
<feature type="transmembrane region" description="Helical" evidence="5">
    <location>
        <begin position="55"/>
        <end position="80"/>
    </location>
</feature>
<dbReference type="InterPro" id="IPR036640">
    <property type="entry name" value="ABC1_TM_sf"/>
</dbReference>
<evidence type="ECO:0000259" key="6">
    <source>
        <dbReference type="PROSITE" id="PS50929"/>
    </source>
</evidence>
<keyword evidence="7" id="KW-0067">ATP-binding</keyword>
<comment type="subcellular location">
    <subcellularLocation>
        <location evidence="1">Cell membrane</location>
        <topology evidence="1">Multi-pass membrane protein</topology>
    </subcellularLocation>
</comment>
<dbReference type="GO" id="GO:0140359">
    <property type="term" value="F:ABC-type transporter activity"/>
    <property type="evidence" value="ECO:0007669"/>
    <property type="project" value="InterPro"/>
</dbReference>
<proteinExistence type="predicted"/>
<dbReference type="Proteomes" id="UP000749320">
    <property type="component" value="Unassembled WGS sequence"/>
</dbReference>
<organism evidence="7 8">
    <name type="scientific">Thomasclavelia spiroformis</name>
    <dbReference type="NCBI Taxonomy" id="29348"/>
    <lineage>
        <taxon>Bacteria</taxon>
        <taxon>Bacillati</taxon>
        <taxon>Bacillota</taxon>
        <taxon>Erysipelotrichia</taxon>
        <taxon>Erysipelotrichales</taxon>
        <taxon>Coprobacillaceae</taxon>
        <taxon>Thomasclavelia</taxon>
    </lineage>
</organism>
<dbReference type="Pfam" id="PF00664">
    <property type="entry name" value="ABC_membrane"/>
    <property type="match status" value="1"/>
</dbReference>
<keyword evidence="4 5" id="KW-0472">Membrane</keyword>
<dbReference type="GO" id="GO:0005524">
    <property type="term" value="F:ATP binding"/>
    <property type="evidence" value="ECO:0007669"/>
    <property type="project" value="UniProtKB-KW"/>
</dbReference>
<evidence type="ECO:0000256" key="2">
    <source>
        <dbReference type="ARBA" id="ARBA00022692"/>
    </source>
</evidence>
<protein>
    <submittedName>
        <fullName evidence="7">ABC transporter ATP-binding protein</fullName>
    </submittedName>
</protein>
<evidence type="ECO:0000256" key="3">
    <source>
        <dbReference type="ARBA" id="ARBA00022989"/>
    </source>
</evidence>
<sequence>MSSRSKKFLSYYRPYLKLFLADMFCAMIAAGISLVFPIIIRYITGTVLVDNNFEISLIYKLGVLMIVLVVIEYLCNYFVAYKGHVMGVYMERDLRNELFQHYQKLSF</sequence>
<dbReference type="InterPro" id="IPR011527">
    <property type="entry name" value="ABC1_TM_dom"/>
</dbReference>
<dbReference type="SUPFAM" id="SSF90123">
    <property type="entry name" value="ABC transporter transmembrane region"/>
    <property type="match status" value="1"/>
</dbReference>
<dbReference type="Gene3D" id="1.20.1560.10">
    <property type="entry name" value="ABC transporter type 1, transmembrane domain"/>
    <property type="match status" value="1"/>
</dbReference>
<evidence type="ECO:0000313" key="8">
    <source>
        <dbReference type="Proteomes" id="UP000749320"/>
    </source>
</evidence>
<comment type="caution">
    <text evidence="7">The sequence shown here is derived from an EMBL/GenBank/DDBJ whole genome shotgun (WGS) entry which is preliminary data.</text>
</comment>
<feature type="non-terminal residue" evidence="7">
    <location>
        <position position="107"/>
    </location>
</feature>
<keyword evidence="3 5" id="KW-1133">Transmembrane helix</keyword>
<evidence type="ECO:0000313" key="7">
    <source>
        <dbReference type="EMBL" id="HJF41078.1"/>
    </source>
</evidence>